<feature type="transmembrane region" description="Helical" evidence="9">
    <location>
        <begin position="970"/>
        <end position="992"/>
    </location>
</feature>
<dbReference type="Gene3D" id="3.30.70.1430">
    <property type="entry name" value="Multidrug efflux transporter AcrB pore domain"/>
    <property type="match status" value="2"/>
</dbReference>
<dbReference type="GO" id="GO:0005886">
    <property type="term" value="C:plasma membrane"/>
    <property type="evidence" value="ECO:0007669"/>
    <property type="project" value="UniProtKB-SubCell"/>
</dbReference>
<feature type="transmembrane region" description="Helical" evidence="9">
    <location>
        <begin position="900"/>
        <end position="920"/>
    </location>
</feature>
<dbReference type="NCBIfam" id="TIGR00915">
    <property type="entry name" value="2A0602"/>
    <property type="match status" value="1"/>
</dbReference>
<name>A0A9E2KN75_9GAMM</name>
<feature type="transmembrane region" description="Helical" evidence="9">
    <location>
        <begin position="367"/>
        <end position="388"/>
    </location>
</feature>
<dbReference type="InterPro" id="IPR001036">
    <property type="entry name" value="Acrflvin-R"/>
</dbReference>
<dbReference type="InterPro" id="IPR027463">
    <property type="entry name" value="AcrB_DN_DC_subdom"/>
</dbReference>
<keyword evidence="4" id="KW-1003">Cell membrane</keyword>
<evidence type="ECO:0000256" key="6">
    <source>
        <dbReference type="ARBA" id="ARBA00022692"/>
    </source>
</evidence>
<dbReference type="SUPFAM" id="SSF82714">
    <property type="entry name" value="Multidrug efflux transporter AcrB TolC docking domain, DN and DC subdomains"/>
    <property type="match status" value="2"/>
</dbReference>
<dbReference type="Pfam" id="PF00873">
    <property type="entry name" value="ACR_tran"/>
    <property type="match status" value="1"/>
</dbReference>
<keyword evidence="3 9" id="KW-0813">Transport</keyword>
<evidence type="ECO:0000256" key="1">
    <source>
        <dbReference type="ARBA" id="ARBA00004429"/>
    </source>
</evidence>
<dbReference type="FunFam" id="1.20.1640.10:FF:000001">
    <property type="entry name" value="Efflux pump membrane transporter"/>
    <property type="match status" value="1"/>
</dbReference>
<dbReference type="Gene3D" id="3.30.70.1320">
    <property type="entry name" value="Multidrug efflux transporter AcrB pore domain like"/>
    <property type="match status" value="1"/>
</dbReference>
<dbReference type="GO" id="GO:0015562">
    <property type="term" value="F:efflux transmembrane transporter activity"/>
    <property type="evidence" value="ECO:0007669"/>
    <property type="project" value="InterPro"/>
</dbReference>
<feature type="transmembrane region" description="Helical" evidence="9">
    <location>
        <begin position="471"/>
        <end position="498"/>
    </location>
</feature>
<gene>
    <name evidence="10" type="ORF">IAA31_06675</name>
</gene>
<feature type="transmembrane region" description="Helical" evidence="9">
    <location>
        <begin position="394"/>
        <end position="418"/>
    </location>
</feature>
<reference evidence="10" key="2">
    <citation type="submission" date="2021-04" db="EMBL/GenBank/DDBJ databases">
        <authorList>
            <person name="Gilroy R."/>
        </authorList>
    </citation>
    <scope>NUCLEOTIDE SEQUENCE</scope>
    <source>
        <strain evidence="10">687</strain>
    </source>
</reference>
<evidence type="ECO:0000256" key="7">
    <source>
        <dbReference type="ARBA" id="ARBA00022989"/>
    </source>
</evidence>
<dbReference type="GO" id="GO:0042910">
    <property type="term" value="F:xenobiotic transmembrane transporter activity"/>
    <property type="evidence" value="ECO:0007669"/>
    <property type="project" value="TreeGrafter"/>
</dbReference>
<dbReference type="PANTHER" id="PTHR32063:SF13">
    <property type="entry name" value="MULTIDRUG EFFLUX PUMP SUBUNIT ACRB-RELATED"/>
    <property type="match status" value="1"/>
</dbReference>
<dbReference type="NCBIfam" id="NF000282">
    <property type="entry name" value="RND_permease_1"/>
    <property type="match status" value="1"/>
</dbReference>
<dbReference type="Gene3D" id="3.30.2090.10">
    <property type="entry name" value="Multidrug efflux transporter AcrB TolC docking domain, DN and DC subdomains"/>
    <property type="match status" value="2"/>
</dbReference>
<reference evidence="10" key="1">
    <citation type="journal article" date="2021" name="PeerJ">
        <title>Extensive microbial diversity within the chicken gut microbiome revealed by metagenomics and culture.</title>
        <authorList>
            <person name="Gilroy R."/>
            <person name="Ravi A."/>
            <person name="Getino M."/>
            <person name="Pursley I."/>
            <person name="Horton D.L."/>
            <person name="Alikhan N.F."/>
            <person name="Baker D."/>
            <person name="Gharbi K."/>
            <person name="Hall N."/>
            <person name="Watson M."/>
            <person name="Adriaenssens E.M."/>
            <person name="Foster-Nyarko E."/>
            <person name="Jarju S."/>
            <person name="Secka A."/>
            <person name="Antonio M."/>
            <person name="Oren A."/>
            <person name="Chaudhuri R.R."/>
            <person name="La Ragione R."/>
            <person name="Hildebrand F."/>
            <person name="Pallen M.J."/>
        </authorList>
    </citation>
    <scope>NUCLEOTIDE SEQUENCE</scope>
    <source>
        <strain evidence="10">687</strain>
    </source>
</reference>
<dbReference type="PRINTS" id="PR00702">
    <property type="entry name" value="ACRIFLAVINRP"/>
</dbReference>
<keyword evidence="5 9" id="KW-0997">Cell inner membrane</keyword>
<evidence type="ECO:0000256" key="5">
    <source>
        <dbReference type="ARBA" id="ARBA00022519"/>
    </source>
</evidence>
<dbReference type="SUPFAM" id="SSF82693">
    <property type="entry name" value="Multidrug efflux transporter AcrB pore domain, PN1, PN2, PC1 and PC2 subdomains"/>
    <property type="match status" value="3"/>
</dbReference>
<dbReference type="Proteomes" id="UP000824150">
    <property type="component" value="Unassembled WGS sequence"/>
</dbReference>
<evidence type="ECO:0000256" key="8">
    <source>
        <dbReference type="ARBA" id="ARBA00023136"/>
    </source>
</evidence>
<evidence type="ECO:0000313" key="10">
    <source>
        <dbReference type="EMBL" id="MBU3827155.1"/>
    </source>
</evidence>
<feature type="transmembrane region" description="Helical" evidence="9">
    <location>
        <begin position="12"/>
        <end position="31"/>
    </location>
</feature>
<evidence type="ECO:0000256" key="9">
    <source>
        <dbReference type="RuleBase" id="RU364070"/>
    </source>
</evidence>
<evidence type="ECO:0000256" key="4">
    <source>
        <dbReference type="ARBA" id="ARBA00022475"/>
    </source>
</evidence>
<sequence length="1054" mass="114574">MLSKFFIDRPVLAWVCAILTVLLGSLVLPNLKLARFPDIAPPTISISLRYPGASAETLENSVAQVVEQQMTGLDNLLYFTTTVNTEGRVDLRFSFDQSVDPDVAQMQVQNRFDMAVSKLPEEVEQNGARIRKVSEDVLQNIAFYSADGSLTQEDIGDFVSSVLQDPISRINGVGDVNVRGSQYAMRIWLDLDKLHFYALTPEDVVNAIRGQNTQISVGQVGAMPTSADQPLNLTVTSRHMLSTTEDFANILLKADKLGGLVYLQDVARIELGRESYTVYSNYNHLPMASLEINLSEGANAVETANLIAAELERLRPLFPESLEYTIPYDTVPFVKASLYEVGKTLVEALILVALVILLFLRDLRSTLIVIITIPVVLSACVLVLYFFGYSINTLTMFAMVLAIGLLVDDAIVVVENVNRLIYREQLTPYQAAVRSMQEISAALFGVGVVIAAVFVPMSFFGGAAGNIYRQFSVTIVSAMVISIAVALCITPALCASLLKVHRRNPHQAVKQGILALFDKAFAALIHGYRRSVDMALHYKKSMFALLGLMALACGLLFKVIPTSFLPVDDQGIMTVRITLPSGATLAQTEQIGLKVEDYFLTHEKAYVDGIMLTLGHSSGGASGQASATANVKLVPWEERAGAQGSAQAIAARANAYFATFPEARVTASLPSSIRGMGGSAGFQVQVQNLMGRSHQQFMQDVDEIIALANQSPLLANVNTSVLDDAKQLDVIIHDPLVKLYELEPETVNQNLSIAWGGNYVNDFIDRGRIKKVYVQADESFRALPSDLNKLYFRNASGQMVSFASLGSYQWTFGPQQLTRFNGISSIRLEGEPAMGVSSGQAMAEIARIISSHAGQYSYAWSGASYQEQLSGQQTNFLFLISAIIVFLCLAALYGSWSIPLSVVMIIPIGVCGALGLVWLRGIENDIYLQVGLLTTGGLAAKNAILIVEYAQQFRHQGMTLLKAAKHAAALRFRPIVMTSAAFLLGVMPLLFASGAGASSQQSIGTGVVGGTLAATIIGIIMVPVFFVGVSLCFDRPLLKRTILRARRLRQIKAH</sequence>
<feature type="transmembrane region" description="Helical" evidence="9">
    <location>
        <begin position="876"/>
        <end position="893"/>
    </location>
</feature>
<comment type="caution">
    <text evidence="10">The sequence shown here is derived from an EMBL/GenBank/DDBJ whole genome shotgun (WGS) entry which is preliminary data.</text>
</comment>
<dbReference type="AlphaFoldDB" id="A0A9E2KN75"/>
<evidence type="ECO:0000256" key="3">
    <source>
        <dbReference type="ARBA" id="ARBA00022448"/>
    </source>
</evidence>
<feature type="transmembrane region" description="Helical" evidence="9">
    <location>
        <begin position="1012"/>
        <end position="1033"/>
    </location>
</feature>
<dbReference type="GO" id="GO:0009636">
    <property type="term" value="P:response to toxic substance"/>
    <property type="evidence" value="ECO:0007669"/>
    <property type="project" value="UniProtKB-ARBA"/>
</dbReference>
<dbReference type="Gene3D" id="3.30.70.1440">
    <property type="entry name" value="Multidrug efflux transporter AcrB pore domain"/>
    <property type="match status" value="1"/>
</dbReference>
<dbReference type="Gene3D" id="1.20.1640.10">
    <property type="entry name" value="Multidrug efflux transporter AcrB transmembrane domain"/>
    <property type="match status" value="2"/>
</dbReference>
<evidence type="ECO:0000313" key="11">
    <source>
        <dbReference type="Proteomes" id="UP000824150"/>
    </source>
</evidence>
<comment type="similarity">
    <text evidence="2 9">Belongs to the resistance-nodulation-cell division (RND) (TC 2.A.6) family.</text>
</comment>
<feature type="transmembrane region" description="Helical" evidence="9">
    <location>
        <begin position="439"/>
        <end position="459"/>
    </location>
</feature>
<keyword evidence="6 9" id="KW-0812">Transmembrane</keyword>
<dbReference type="PANTHER" id="PTHR32063">
    <property type="match status" value="1"/>
</dbReference>
<feature type="transmembrane region" description="Helical" evidence="9">
    <location>
        <begin position="926"/>
        <end position="949"/>
    </location>
</feature>
<dbReference type="EMBL" id="JAHLFG010000071">
    <property type="protein sequence ID" value="MBU3827155.1"/>
    <property type="molecule type" value="Genomic_DNA"/>
</dbReference>
<evidence type="ECO:0000256" key="2">
    <source>
        <dbReference type="ARBA" id="ARBA00010942"/>
    </source>
</evidence>
<comment type="subcellular location">
    <subcellularLocation>
        <location evidence="1 9">Cell inner membrane</location>
        <topology evidence="1 9">Multi-pass membrane protein</topology>
    </subcellularLocation>
</comment>
<feature type="transmembrane region" description="Helical" evidence="9">
    <location>
        <begin position="542"/>
        <end position="560"/>
    </location>
</feature>
<proteinExistence type="inferred from homology"/>
<protein>
    <recommendedName>
        <fullName evidence="9">Efflux pump membrane transporter</fullName>
    </recommendedName>
</protein>
<dbReference type="InterPro" id="IPR004764">
    <property type="entry name" value="MdtF-like"/>
</dbReference>
<accession>A0A9E2KN75</accession>
<keyword evidence="8 9" id="KW-0472">Membrane</keyword>
<feature type="transmembrane region" description="Helical" evidence="9">
    <location>
        <begin position="341"/>
        <end position="360"/>
    </location>
</feature>
<organism evidence="10 11">
    <name type="scientific">Candidatus Anaerobiospirillum merdipullorum</name>
    <dbReference type="NCBI Taxonomy" id="2838450"/>
    <lineage>
        <taxon>Bacteria</taxon>
        <taxon>Pseudomonadati</taxon>
        <taxon>Pseudomonadota</taxon>
        <taxon>Gammaproteobacteria</taxon>
        <taxon>Aeromonadales</taxon>
        <taxon>Succinivibrionaceae</taxon>
        <taxon>Anaerobiospirillum</taxon>
    </lineage>
</organism>
<dbReference type="SUPFAM" id="SSF82866">
    <property type="entry name" value="Multidrug efflux transporter AcrB transmembrane domain"/>
    <property type="match status" value="2"/>
</dbReference>
<keyword evidence="7 9" id="KW-1133">Transmembrane helix</keyword>